<dbReference type="Pfam" id="PF14745">
    <property type="entry name" value="WASH-4_N"/>
    <property type="match status" value="1"/>
</dbReference>
<dbReference type="GO" id="GO:0005768">
    <property type="term" value="C:endosome"/>
    <property type="evidence" value="ECO:0007669"/>
    <property type="project" value="TreeGrafter"/>
</dbReference>
<dbReference type="GO" id="GO:0016197">
    <property type="term" value="P:endosomal transport"/>
    <property type="evidence" value="ECO:0007669"/>
    <property type="project" value="TreeGrafter"/>
</dbReference>
<dbReference type="GO" id="GO:0071203">
    <property type="term" value="C:WASH complex"/>
    <property type="evidence" value="ECO:0007669"/>
    <property type="project" value="InterPro"/>
</dbReference>
<organism evidence="2 3">
    <name type="scientific">Taxus chinensis</name>
    <name type="common">Chinese yew</name>
    <name type="synonym">Taxus wallichiana var. chinensis</name>
    <dbReference type="NCBI Taxonomy" id="29808"/>
    <lineage>
        <taxon>Eukaryota</taxon>
        <taxon>Viridiplantae</taxon>
        <taxon>Streptophyta</taxon>
        <taxon>Embryophyta</taxon>
        <taxon>Tracheophyta</taxon>
        <taxon>Spermatophyta</taxon>
        <taxon>Pinopsida</taxon>
        <taxon>Pinidae</taxon>
        <taxon>Conifers II</taxon>
        <taxon>Cupressales</taxon>
        <taxon>Taxaceae</taxon>
        <taxon>Taxus</taxon>
    </lineage>
</organism>
<dbReference type="InterPro" id="IPR027307">
    <property type="entry name" value="WASH7"/>
</dbReference>
<evidence type="ECO:0000313" key="2">
    <source>
        <dbReference type="EMBL" id="KAH9317640.1"/>
    </source>
</evidence>
<evidence type="ECO:0000259" key="1">
    <source>
        <dbReference type="Pfam" id="PF14745"/>
    </source>
</evidence>
<gene>
    <name evidence="2" type="ORF">KI387_019409</name>
</gene>
<dbReference type="GO" id="GO:0007032">
    <property type="term" value="P:endosome organization"/>
    <property type="evidence" value="ECO:0007669"/>
    <property type="project" value="TreeGrafter"/>
</dbReference>
<feature type="domain" description="WASH complex subunit 4 N-terminal" evidence="1">
    <location>
        <begin position="66"/>
        <end position="538"/>
    </location>
</feature>
<reference evidence="2 3" key="1">
    <citation type="journal article" date="2021" name="Nat. Plants">
        <title>The Taxus genome provides insights into paclitaxel biosynthesis.</title>
        <authorList>
            <person name="Xiong X."/>
            <person name="Gou J."/>
            <person name="Liao Q."/>
            <person name="Li Y."/>
            <person name="Zhou Q."/>
            <person name="Bi G."/>
            <person name="Li C."/>
            <person name="Du R."/>
            <person name="Wang X."/>
            <person name="Sun T."/>
            <person name="Guo L."/>
            <person name="Liang H."/>
            <person name="Lu P."/>
            <person name="Wu Y."/>
            <person name="Zhang Z."/>
            <person name="Ro D.K."/>
            <person name="Shang Y."/>
            <person name="Huang S."/>
            <person name="Yan J."/>
        </authorList>
    </citation>
    <scope>NUCLEOTIDE SEQUENCE [LARGE SCALE GENOMIC DNA]</scope>
    <source>
        <strain evidence="2">Ta-2019</strain>
    </source>
</reference>
<dbReference type="PANTHER" id="PTHR31409:SF0">
    <property type="entry name" value="WASH COMPLEX SUBUNIT 4"/>
    <property type="match status" value="1"/>
</dbReference>
<name>A0AA38G9G4_TAXCH</name>
<dbReference type="Proteomes" id="UP000824469">
    <property type="component" value="Unassembled WGS sequence"/>
</dbReference>
<dbReference type="OMA" id="RLAWSFD"/>
<keyword evidence="3" id="KW-1185">Reference proteome</keyword>
<proteinExistence type="predicted"/>
<sequence length="602" mass="69284">MEELGVLDEYRVKLYKLYEQARDKIRIVVSMEEQHEKLRRVVDEWRSQALKKLSPLHDNPFEASATISAADVNIDPIHISTEAKDCSSLLTLIETDNIPLNKFITVLAYDCLEISRLSRQALKNVYTKLLLFGHSSSQEVLLEGEPQKTFARSLAFFMEFSEVVCRLRAVLNNLVRQVDSIYSTETKNNKLCTCFNSIHIPSVFASFADGLTVFLIVDEIIAQNGYVKHYASLFMRMLDAVRMEPNKFSMLPENVDCLDHVINQLDELLHVGIFQRFLQEDLILNESMQGLKSNKRFLEENTFCLCEGMSDILSRLDTWKELPSDRRQMVGYLGLFIFHSWLTVDPPEKKVAKLIMEVLRRLPVVHFDSNIMFMLLDLLLAHLPKPLISCSPLKEVLKESAAIKNNHLLQMDEVLARDCQTIKTAVASWIAAFHSSMSPLMQLSEVRATLEIRTKQIIQGLMLANRLQNMLRSTIDLHVLFEVPVKKEKLKSLGHISVLLKAVENVFHRKYFEISQSLPHIINLVQSHIENVLQPVKVFINNEMECNMVNLMLPMSFIFIMKSFVLQTQLELDLSRRTKSNNMTFLSSLTRSMEQNFAEDVL</sequence>
<dbReference type="PANTHER" id="PTHR31409">
    <property type="entry name" value="WASH COMPLEX SUBUNIT 4"/>
    <property type="match status" value="1"/>
</dbReference>
<dbReference type="AlphaFoldDB" id="A0AA38G9G4"/>
<evidence type="ECO:0000313" key="3">
    <source>
        <dbReference type="Proteomes" id="UP000824469"/>
    </source>
</evidence>
<dbReference type="InterPro" id="IPR028191">
    <property type="entry name" value="WASH-4_N"/>
</dbReference>
<dbReference type="EMBL" id="JAHRHJ020000004">
    <property type="protein sequence ID" value="KAH9317640.1"/>
    <property type="molecule type" value="Genomic_DNA"/>
</dbReference>
<protein>
    <recommendedName>
        <fullName evidence="1">WASH complex subunit 4 N-terminal domain-containing protein</fullName>
    </recommendedName>
</protein>
<accession>A0AA38G9G4</accession>
<comment type="caution">
    <text evidence="2">The sequence shown here is derived from an EMBL/GenBank/DDBJ whole genome shotgun (WGS) entry which is preliminary data.</text>
</comment>